<gene>
    <name evidence="1" type="ORF">PUNSTDRAFT_138406</name>
</gene>
<dbReference type="GeneID" id="18880070"/>
<reference evidence="2" key="1">
    <citation type="journal article" date="2012" name="Science">
        <title>The Paleozoic origin of enzymatic lignin decomposition reconstructed from 31 fungal genomes.</title>
        <authorList>
            <person name="Floudas D."/>
            <person name="Binder M."/>
            <person name="Riley R."/>
            <person name="Barry K."/>
            <person name="Blanchette R.A."/>
            <person name="Henrissat B."/>
            <person name="Martinez A.T."/>
            <person name="Otillar R."/>
            <person name="Spatafora J.W."/>
            <person name="Yadav J.S."/>
            <person name="Aerts A."/>
            <person name="Benoit I."/>
            <person name="Boyd A."/>
            <person name="Carlson A."/>
            <person name="Copeland A."/>
            <person name="Coutinho P.M."/>
            <person name="de Vries R.P."/>
            <person name="Ferreira P."/>
            <person name="Findley K."/>
            <person name="Foster B."/>
            <person name="Gaskell J."/>
            <person name="Glotzer D."/>
            <person name="Gorecki P."/>
            <person name="Heitman J."/>
            <person name="Hesse C."/>
            <person name="Hori C."/>
            <person name="Igarashi K."/>
            <person name="Jurgens J.A."/>
            <person name="Kallen N."/>
            <person name="Kersten P."/>
            <person name="Kohler A."/>
            <person name="Kuees U."/>
            <person name="Kumar T.K.A."/>
            <person name="Kuo A."/>
            <person name="LaButti K."/>
            <person name="Larrondo L.F."/>
            <person name="Lindquist E."/>
            <person name="Ling A."/>
            <person name="Lombard V."/>
            <person name="Lucas S."/>
            <person name="Lundell T."/>
            <person name="Martin R."/>
            <person name="McLaughlin D.J."/>
            <person name="Morgenstern I."/>
            <person name="Morin E."/>
            <person name="Murat C."/>
            <person name="Nagy L.G."/>
            <person name="Nolan M."/>
            <person name="Ohm R.A."/>
            <person name="Patyshakuliyeva A."/>
            <person name="Rokas A."/>
            <person name="Ruiz-Duenas F.J."/>
            <person name="Sabat G."/>
            <person name="Salamov A."/>
            <person name="Samejima M."/>
            <person name="Schmutz J."/>
            <person name="Slot J.C."/>
            <person name="St John F."/>
            <person name="Stenlid J."/>
            <person name="Sun H."/>
            <person name="Sun S."/>
            <person name="Syed K."/>
            <person name="Tsang A."/>
            <person name="Wiebenga A."/>
            <person name="Young D."/>
            <person name="Pisabarro A."/>
            <person name="Eastwood D.C."/>
            <person name="Martin F."/>
            <person name="Cullen D."/>
            <person name="Grigoriev I.V."/>
            <person name="Hibbett D.S."/>
        </authorList>
    </citation>
    <scope>NUCLEOTIDE SEQUENCE [LARGE SCALE GENOMIC DNA]</scope>
    <source>
        <strain evidence="2">HHB-11173 SS5</strain>
    </source>
</reference>
<dbReference type="KEGG" id="psq:PUNSTDRAFT_138406"/>
<dbReference type="RefSeq" id="XP_007388154.1">
    <property type="nucleotide sequence ID" value="XM_007388092.1"/>
</dbReference>
<evidence type="ECO:0000313" key="1">
    <source>
        <dbReference type="EMBL" id="EIN04761.1"/>
    </source>
</evidence>
<dbReference type="Proteomes" id="UP000054196">
    <property type="component" value="Unassembled WGS sequence"/>
</dbReference>
<dbReference type="EMBL" id="JH687553">
    <property type="protein sequence ID" value="EIN04761.1"/>
    <property type="molecule type" value="Genomic_DNA"/>
</dbReference>
<dbReference type="AlphaFoldDB" id="R7S5N2"/>
<dbReference type="HOGENOM" id="CLU_2387272_0_0_1"/>
<name>R7S5N2_PUNST</name>
<sequence length="94" mass="10602">MDLLRINYAPSPQELPSARPKSLHGTICADLEALWHISYLAARALQLRQQHPMGGDVVFPWLVEHSQLWRKPFLHNVCPHVAGAGSSMLSRSYM</sequence>
<keyword evidence="2" id="KW-1185">Reference proteome</keyword>
<organism evidence="1 2">
    <name type="scientific">Punctularia strigosozonata (strain HHB-11173)</name>
    <name type="common">White-rot fungus</name>
    <dbReference type="NCBI Taxonomy" id="741275"/>
    <lineage>
        <taxon>Eukaryota</taxon>
        <taxon>Fungi</taxon>
        <taxon>Dikarya</taxon>
        <taxon>Basidiomycota</taxon>
        <taxon>Agaricomycotina</taxon>
        <taxon>Agaricomycetes</taxon>
        <taxon>Corticiales</taxon>
        <taxon>Punctulariaceae</taxon>
        <taxon>Punctularia</taxon>
    </lineage>
</organism>
<evidence type="ECO:0000313" key="2">
    <source>
        <dbReference type="Proteomes" id="UP000054196"/>
    </source>
</evidence>
<protein>
    <submittedName>
        <fullName evidence="1">Uncharacterized protein</fullName>
    </submittedName>
</protein>
<accession>R7S5N2</accession>
<proteinExistence type="predicted"/>